<dbReference type="Gene3D" id="3.40.50.12500">
    <property type="match status" value="1"/>
</dbReference>
<sequence length="258" mass="28457">MKIWYQSGASLGIDPAWDEYEQTLKTYLNQVARPGTQVDVHGVELFSHSDDKYRFEEFFHDGQIVQNAIRAEREGYDAFCVGCARDPAGISLREVVDIPVSNLLETSMHMACLLSPNFSLLAHGQPLLRRQIELVKRYGLSERFIECNSFEVTLDELQGGFSDPKVIMDPAMGVAEEAKRKGVCMFVNACGCLNAVMGKYCLRELGGIPVLDGAALSIKMVEMLVDLKAIGVGRSKLGAFTPVPKDILASVMKLYGVV</sequence>
<comment type="caution">
    <text evidence="2">The sequence shown here is derived from an EMBL/GenBank/DDBJ whole genome shotgun (WGS) entry which is preliminary data.</text>
</comment>
<dbReference type="RefSeq" id="WP_220636924.1">
    <property type="nucleotide sequence ID" value="NZ_CAJQUM010000001.1"/>
</dbReference>
<accession>A0A916J6I9</accession>
<comment type="similarity">
    <text evidence="1">Belongs to the HyuE racemase family.</text>
</comment>
<keyword evidence="2" id="KW-0413">Isomerase</keyword>
<evidence type="ECO:0000313" key="2">
    <source>
        <dbReference type="EMBL" id="CAG4885151.1"/>
    </source>
</evidence>
<gene>
    <name evidence="2" type="ORF">GTOL_13034</name>
</gene>
<dbReference type="Pfam" id="PF01177">
    <property type="entry name" value="Asp_Glu_race"/>
    <property type="match status" value="1"/>
</dbReference>
<evidence type="ECO:0000313" key="3">
    <source>
        <dbReference type="Proteomes" id="UP000742786"/>
    </source>
</evidence>
<evidence type="ECO:0000256" key="1">
    <source>
        <dbReference type="ARBA" id="ARBA00038414"/>
    </source>
</evidence>
<dbReference type="Proteomes" id="UP000742786">
    <property type="component" value="Unassembled WGS sequence"/>
</dbReference>
<proteinExistence type="inferred from homology"/>
<protein>
    <submittedName>
        <fullName evidence="2">Hydantoin racemase</fullName>
        <ecNumber evidence="2">5.1.99.-</ecNumber>
    </submittedName>
</protein>
<dbReference type="EC" id="5.1.99.-" evidence="2"/>
<dbReference type="AlphaFoldDB" id="A0A916J6I9"/>
<keyword evidence="3" id="KW-1185">Reference proteome</keyword>
<organism evidence="2 3">
    <name type="scientific">Georgfuchsia toluolica</name>
    <dbReference type="NCBI Taxonomy" id="424218"/>
    <lineage>
        <taxon>Bacteria</taxon>
        <taxon>Pseudomonadati</taxon>
        <taxon>Pseudomonadota</taxon>
        <taxon>Betaproteobacteria</taxon>
        <taxon>Nitrosomonadales</taxon>
        <taxon>Sterolibacteriaceae</taxon>
        <taxon>Georgfuchsia</taxon>
    </lineage>
</organism>
<dbReference type="InterPro" id="IPR015942">
    <property type="entry name" value="Asp/Glu/hydantoin_racemase"/>
</dbReference>
<dbReference type="EMBL" id="CAJQUM010000001">
    <property type="protein sequence ID" value="CAG4885151.1"/>
    <property type="molecule type" value="Genomic_DNA"/>
</dbReference>
<dbReference type="GO" id="GO:0047661">
    <property type="term" value="F:amino-acid racemase activity"/>
    <property type="evidence" value="ECO:0007669"/>
    <property type="project" value="InterPro"/>
</dbReference>
<reference evidence="2" key="1">
    <citation type="submission" date="2021-04" db="EMBL/GenBank/DDBJ databases">
        <authorList>
            <person name="Hornung B."/>
        </authorList>
    </citation>
    <scope>NUCLEOTIDE SEQUENCE</scope>
    <source>
        <strain evidence="2">G5G6</strain>
    </source>
</reference>
<dbReference type="InterPro" id="IPR053714">
    <property type="entry name" value="Iso_Racemase_Enz_sf"/>
</dbReference>
<name>A0A916J6I9_9PROT</name>